<gene>
    <name evidence="1" type="ORF">ACJ73_05415</name>
</gene>
<dbReference type="VEuPathDB" id="FungiDB:ACJ73_05415"/>
<reference evidence="1 2" key="1">
    <citation type="submission" date="2015-08" db="EMBL/GenBank/DDBJ databases">
        <title>Emmonsia species relationships and genome sequence.</title>
        <authorList>
            <person name="Cuomo C.A."/>
            <person name="Schwartz I.S."/>
            <person name="Kenyon C."/>
            <person name="De Hoog G.S."/>
            <person name="Govender N.P."/>
            <person name="Botha A."/>
            <person name="Moreno L."/>
            <person name="De Vries M."/>
            <person name="Munoz J.F."/>
            <person name="Stielow J.B."/>
        </authorList>
    </citation>
    <scope>NUCLEOTIDE SEQUENCE [LARGE SCALE GENOMIC DNA]</scope>
    <source>
        <strain evidence="1 2">EI222</strain>
    </source>
</reference>
<keyword evidence="2" id="KW-1185">Reference proteome</keyword>
<dbReference type="EMBL" id="LGTZ01000843">
    <property type="protein sequence ID" value="OJD23236.1"/>
    <property type="molecule type" value="Genomic_DNA"/>
</dbReference>
<sequence>MSSDDAYAAFLDKANEDPSKDIPATKQLQEGFVQTKTTDAAAAVPTVLRDVEMYYVSDTDEIFEPVTLNWGGAAQGRWPGV</sequence>
<dbReference type="PANTHER" id="PTHR42093:SF1">
    <property type="match status" value="1"/>
</dbReference>
<dbReference type="STRING" id="1658174.A0A1J9R5F1"/>
<organism evidence="1 2">
    <name type="scientific">Blastomyces percursus</name>
    <dbReference type="NCBI Taxonomy" id="1658174"/>
    <lineage>
        <taxon>Eukaryota</taxon>
        <taxon>Fungi</taxon>
        <taxon>Dikarya</taxon>
        <taxon>Ascomycota</taxon>
        <taxon>Pezizomycotina</taxon>
        <taxon>Eurotiomycetes</taxon>
        <taxon>Eurotiomycetidae</taxon>
        <taxon>Onygenales</taxon>
        <taxon>Ajellomycetaceae</taxon>
        <taxon>Blastomyces</taxon>
    </lineage>
</organism>
<dbReference type="Pfam" id="PF23151">
    <property type="entry name" value="NuiA_2"/>
    <property type="match status" value="1"/>
</dbReference>
<dbReference type="InterPro" id="IPR056539">
    <property type="entry name" value="NuiA-like"/>
</dbReference>
<dbReference type="PANTHER" id="PTHR42093">
    <property type="match status" value="1"/>
</dbReference>
<accession>A0A1J9R5F1</accession>
<protein>
    <submittedName>
        <fullName evidence="1">Uncharacterized protein</fullName>
    </submittedName>
</protein>
<evidence type="ECO:0000313" key="1">
    <source>
        <dbReference type="EMBL" id="OJD23236.1"/>
    </source>
</evidence>
<dbReference type="AlphaFoldDB" id="A0A1J9R5F1"/>
<proteinExistence type="predicted"/>
<evidence type="ECO:0000313" key="2">
    <source>
        <dbReference type="Proteomes" id="UP000242791"/>
    </source>
</evidence>
<comment type="caution">
    <text evidence="1">The sequence shown here is derived from an EMBL/GenBank/DDBJ whole genome shotgun (WGS) entry which is preliminary data.</text>
</comment>
<dbReference type="Proteomes" id="UP000242791">
    <property type="component" value="Unassembled WGS sequence"/>
</dbReference>
<feature type="non-terminal residue" evidence="1">
    <location>
        <position position="81"/>
    </location>
</feature>
<name>A0A1J9R5F1_9EURO</name>
<dbReference type="OrthoDB" id="5366485at2759"/>